<feature type="compositionally biased region" description="Basic residues" evidence="1">
    <location>
        <begin position="53"/>
        <end position="63"/>
    </location>
</feature>
<dbReference type="AlphaFoldDB" id="A0A9Q0SB67"/>
<name>A0A9Q0SB67_SALVM</name>
<comment type="caution">
    <text evidence="2">The sequence shown here is derived from an EMBL/GenBank/DDBJ whole genome shotgun (WGS) entry which is preliminary data.</text>
</comment>
<organism evidence="2 3">
    <name type="scientific">Salix viminalis</name>
    <name type="common">Common osier</name>
    <name type="synonym">Basket willow</name>
    <dbReference type="NCBI Taxonomy" id="40686"/>
    <lineage>
        <taxon>Eukaryota</taxon>
        <taxon>Viridiplantae</taxon>
        <taxon>Streptophyta</taxon>
        <taxon>Embryophyta</taxon>
        <taxon>Tracheophyta</taxon>
        <taxon>Spermatophyta</taxon>
        <taxon>Magnoliopsida</taxon>
        <taxon>eudicotyledons</taxon>
        <taxon>Gunneridae</taxon>
        <taxon>Pentapetalae</taxon>
        <taxon>rosids</taxon>
        <taxon>fabids</taxon>
        <taxon>Malpighiales</taxon>
        <taxon>Salicaceae</taxon>
        <taxon>Saliceae</taxon>
        <taxon>Salix</taxon>
    </lineage>
</organism>
<keyword evidence="3" id="KW-1185">Reference proteome</keyword>
<proteinExistence type="predicted"/>
<dbReference type="Proteomes" id="UP001151529">
    <property type="component" value="Chromosome 9"/>
</dbReference>
<feature type="compositionally biased region" description="Polar residues" evidence="1">
    <location>
        <begin position="9"/>
        <end position="21"/>
    </location>
</feature>
<dbReference type="EMBL" id="JAPFFL010000019">
    <property type="protein sequence ID" value="KAJ6670500.1"/>
    <property type="molecule type" value="Genomic_DNA"/>
</dbReference>
<protein>
    <submittedName>
        <fullName evidence="2">Uncharacterized protein</fullName>
    </submittedName>
</protein>
<gene>
    <name evidence="2" type="ORF">OIU85_014381</name>
</gene>
<evidence type="ECO:0000313" key="2">
    <source>
        <dbReference type="EMBL" id="KAJ6670500.1"/>
    </source>
</evidence>
<reference evidence="2" key="1">
    <citation type="submission" date="2022-11" db="EMBL/GenBank/DDBJ databases">
        <authorList>
            <person name="Hyden B.L."/>
            <person name="Feng K."/>
            <person name="Yates T."/>
            <person name="Jawdy S."/>
            <person name="Smart L.B."/>
            <person name="Muchero W."/>
        </authorList>
    </citation>
    <scope>NUCLEOTIDE SEQUENCE</scope>
    <source>
        <tissue evidence="2">Shoot tip</tissue>
    </source>
</reference>
<reference evidence="2" key="2">
    <citation type="journal article" date="2023" name="Int. J. Mol. Sci.">
        <title>De Novo Assembly and Annotation of 11 Diverse Shrub Willow (Salix) Genomes Reveals Novel Gene Organization in Sex-Linked Regions.</title>
        <authorList>
            <person name="Hyden B."/>
            <person name="Feng K."/>
            <person name="Yates T.B."/>
            <person name="Jawdy S."/>
            <person name="Cereghino C."/>
            <person name="Smart L.B."/>
            <person name="Muchero W."/>
        </authorList>
    </citation>
    <scope>NUCLEOTIDE SEQUENCE [LARGE SCALE GENOMIC DNA]</scope>
    <source>
        <tissue evidence="2">Shoot tip</tissue>
    </source>
</reference>
<feature type="region of interest" description="Disordered" evidence="1">
    <location>
        <begin position="1"/>
        <end position="63"/>
    </location>
</feature>
<sequence length="75" mass="8581">MNRMETHQRQGSNREINTSPQSREEEGDEESLVQVDSQASTRDEDTAWSPPVVRKKKGGRKKGSQWLLKDGAWLL</sequence>
<accession>A0A9Q0SB67</accession>
<evidence type="ECO:0000313" key="3">
    <source>
        <dbReference type="Proteomes" id="UP001151529"/>
    </source>
</evidence>
<evidence type="ECO:0000256" key="1">
    <source>
        <dbReference type="SAM" id="MobiDB-lite"/>
    </source>
</evidence>
<dbReference type="OrthoDB" id="10516134at2759"/>